<proteinExistence type="predicted"/>
<name>A0ACC6V1N4_9CREN</name>
<gene>
    <name evidence="1" type="ORF">TU35_006670</name>
</gene>
<dbReference type="Proteomes" id="UP000033636">
    <property type="component" value="Unassembled WGS sequence"/>
</dbReference>
<comment type="caution">
    <text evidence="1">The sequence shown here is derived from an EMBL/GenBank/DDBJ whole genome shotgun (WGS) entry which is preliminary data.</text>
</comment>
<evidence type="ECO:0000313" key="1">
    <source>
        <dbReference type="EMBL" id="MFB6490910.1"/>
    </source>
</evidence>
<sequence length="310" mass="33548">MVQIKVSKKPMDFAVARAPIWCPGCGDYGILEALRRALAELGLPNEQVAIVSGIGCSSQLPHFMKTYGIHGIHGRVLPVATGIKLANPKLVVIGVGGDGDGYGIGLNHLIHAARRNIGVTYIVSNNQVYGLTTGQMSPTTLKGVKTKTTPYGSIDTPVNPLALALSAGATFVARGFSGDVPHLASIIKEALTHRGFALVDVLSPCVTFNRVNTYDWFRARIYKLDSAGHDPSNYEEAYKRALEWPTLDQYGKIPIGVFYKREDLPAYEEEVSRLIGGAPIERADEWIRRIAESGDKAAKEVLEALAPILP</sequence>
<evidence type="ECO:0000313" key="2">
    <source>
        <dbReference type="Proteomes" id="UP000033636"/>
    </source>
</evidence>
<reference evidence="1" key="1">
    <citation type="submission" date="2024-07" db="EMBL/GenBank/DDBJ databases">
        <title>Metagenome and Metagenome-Assembled Genomes of Archaea from a hot spring from the geothermal field of Los Azufres, Mexico.</title>
        <authorList>
            <person name="Marin-Paredes R."/>
            <person name="Martinez-Romero E."/>
            <person name="Servin-Garciduenas L.E."/>
        </authorList>
    </citation>
    <scope>NUCLEOTIDE SEQUENCE</scope>
</reference>
<dbReference type="EMBL" id="JZWT02000016">
    <property type="protein sequence ID" value="MFB6490910.1"/>
    <property type="molecule type" value="Genomic_DNA"/>
</dbReference>
<protein>
    <submittedName>
        <fullName evidence="1">Thiamine pyrophosphate-dependent enzyme</fullName>
    </submittedName>
</protein>
<organism evidence="1 2">
    <name type="scientific">Thermoproteus sp. AZ2</name>
    <dbReference type="NCBI Taxonomy" id="1609232"/>
    <lineage>
        <taxon>Archaea</taxon>
        <taxon>Thermoproteota</taxon>
        <taxon>Thermoprotei</taxon>
        <taxon>Thermoproteales</taxon>
        <taxon>Thermoproteaceae</taxon>
        <taxon>Thermoproteus</taxon>
    </lineage>
</organism>
<accession>A0ACC6V1N4</accession>